<organism evidence="8 9">
    <name type="scientific">Acetivibrio clariflavus (strain DSM 19732 / NBRC 101661 / EBR45)</name>
    <name type="common">Clostridium clariflavum</name>
    <dbReference type="NCBI Taxonomy" id="720554"/>
    <lineage>
        <taxon>Bacteria</taxon>
        <taxon>Bacillati</taxon>
        <taxon>Bacillota</taxon>
        <taxon>Clostridia</taxon>
        <taxon>Eubacteriales</taxon>
        <taxon>Oscillospiraceae</taxon>
        <taxon>Acetivibrio</taxon>
    </lineage>
</organism>
<keyword evidence="8" id="KW-0378">Hydrolase</keyword>
<proteinExistence type="inferred from homology"/>
<dbReference type="eggNOG" id="COG0632">
    <property type="taxonomic scope" value="Bacteria"/>
</dbReference>
<dbReference type="GO" id="GO:0000400">
    <property type="term" value="F:four-way junction DNA binding"/>
    <property type="evidence" value="ECO:0007669"/>
    <property type="project" value="UniProtKB-UniRule"/>
</dbReference>
<dbReference type="SUPFAM" id="SSF46929">
    <property type="entry name" value="DNA helicase RuvA subunit, C-terminal domain"/>
    <property type="match status" value="1"/>
</dbReference>
<dbReference type="Gene3D" id="2.40.50.140">
    <property type="entry name" value="Nucleic acid-binding proteins"/>
    <property type="match status" value="1"/>
</dbReference>
<keyword evidence="4 6" id="KW-0233">DNA recombination</keyword>
<sequence length="202" mass="22348">MFAYIRGKLEYKHNDYIVVEANGVGYKIYTSLSTIQNIQPVGNEVKIYTYLYVREDVMNLYGFLTQEELGMFELLLGVSGVGPKAAISVISSMSPSKFGLSVITNDYKSLTKAQGIGSKMAQRIVLELKDKINKTELVSSFGEKDQAADEIKDNSRFSEAVSALIVLGYTASEANKAVASVYREDMDIESVIKNALKTLVRN</sequence>
<dbReference type="EMBL" id="CP003065">
    <property type="protein sequence ID" value="AEV67886.1"/>
    <property type="molecule type" value="Genomic_DNA"/>
</dbReference>
<evidence type="ECO:0000256" key="6">
    <source>
        <dbReference type="HAMAP-Rule" id="MF_00031"/>
    </source>
</evidence>
<accession>G8LYY4</accession>
<feature type="domain" description="Helix-hairpin-helix DNA-binding motif class 1" evidence="7">
    <location>
        <begin position="108"/>
        <end position="127"/>
    </location>
</feature>
<dbReference type="InterPro" id="IPR010994">
    <property type="entry name" value="RuvA_2-like"/>
</dbReference>
<dbReference type="InterPro" id="IPR011114">
    <property type="entry name" value="RuvA_C"/>
</dbReference>
<evidence type="ECO:0000256" key="5">
    <source>
        <dbReference type="ARBA" id="ARBA00023204"/>
    </source>
</evidence>
<dbReference type="GO" id="GO:0009379">
    <property type="term" value="C:Holliday junction helicase complex"/>
    <property type="evidence" value="ECO:0007669"/>
    <property type="project" value="InterPro"/>
</dbReference>
<keyword evidence="8" id="KW-0547">Nucleotide-binding</keyword>
<keyword evidence="2 6" id="KW-0227">DNA damage</keyword>
<evidence type="ECO:0000256" key="3">
    <source>
        <dbReference type="ARBA" id="ARBA00023125"/>
    </source>
</evidence>
<dbReference type="GO" id="GO:0006281">
    <property type="term" value="P:DNA repair"/>
    <property type="evidence" value="ECO:0007669"/>
    <property type="project" value="UniProtKB-UniRule"/>
</dbReference>
<dbReference type="Gene3D" id="1.10.150.20">
    <property type="entry name" value="5' to 3' exonuclease, C-terminal subdomain"/>
    <property type="match status" value="1"/>
</dbReference>
<evidence type="ECO:0000313" key="9">
    <source>
        <dbReference type="Proteomes" id="UP000005435"/>
    </source>
</evidence>
<feature type="domain" description="Helix-hairpin-helix DNA-binding motif class 1" evidence="7">
    <location>
        <begin position="73"/>
        <end position="92"/>
    </location>
</feature>
<dbReference type="Gene3D" id="1.10.8.10">
    <property type="entry name" value="DNA helicase RuvA subunit, C-terminal domain"/>
    <property type="match status" value="1"/>
</dbReference>
<feature type="region of interest" description="Domain I" evidence="6">
    <location>
        <begin position="1"/>
        <end position="64"/>
    </location>
</feature>
<evidence type="ECO:0000256" key="2">
    <source>
        <dbReference type="ARBA" id="ARBA00022763"/>
    </source>
</evidence>
<comment type="function">
    <text evidence="6">The RuvA-RuvB-RuvC complex processes Holliday junction (HJ) DNA during genetic recombination and DNA repair, while the RuvA-RuvB complex plays an important role in the rescue of blocked DNA replication forks via replication fork reversal (RFR). RuvA specifically binds to HJ cruciform DNA, conferring on it an open structure. The RuvB hexamer acts as an ATP-dependent pump, pulling dsDNA into and through the RuvAB complex. HJ branch migration allows RuvC to scan DNA until it finds its consensus sequence, where it cleaves and resolves the cruciform DNA.</text>
</comment>
<dbReference type="KEGG" id="ccl:Clocl_1225"/>
<evidence type="ECO:0000256" key="1">
    <source>
        <dbReference type="ARBA" id="ARBA00022490"/>
    </source>
</evidence>
<dbReference type="RefSeq" id="WP_014254502.1">
    <property type="nucleotide sequence ID" value="NC_016627.1"/>
</dbReference>
<dbReference type="AlphaFoldDB" id="G8LYY4"/>
<dbReference type="OrthoDB" id="5293449at2"/>
<dbReference type="Proteomes" id="UP000005435">
    <property type="component" value="Chromosome"/>
</dbReference>
<dbReference type="InterPro" id="IPR012340">
    <property type="entry name" value="NA-bd_OB-fold"/>
</dbReference>
<comment type="subunit">
    <text evidence="6">Homotetramer. Forms an RuvA(8)-RuvB(12)-Holliday junction (HJ) complex. HJ DNA is sandwiched between 2 RuvA tetramers; dsDNA enters through RuvA and exits via RuvB. An RuvB hexamer assembles on each DNA strand where it exits the tetramer. Each RuvB hexamer is contacted by two RuvA subunits (via domain III) on 2 adjacent RuvB subunits; this complex drives branch migration. In the full resolvosome a probable DNA-RuvA(4)-RuvB(12)-RuvC(2) complex forms which resolves the HJ.</text>
</comment>
<keyword evidence="9" id="KW-1185">Reference proteome</keyword>
<feature type="region of interest" description="Domain III" evidence="6">
    <location>
        <begin position="153"/>
        <end position="202"/>
    </location>
</feature>
<dbReference type="HOGENOM" id="CLU_087936_3_0_9"/>
<evidence type="ECO:0000256" key="4">
    <source>
        <dbReference type="ARBA" id="ARBA00023172"/>
    </source>
</evidence>
<dbReference type="InterPro" id="IPR036267">
    <property type="entry name" value="RuvA_C_sf"/>
</dbReference>
<dbReference type="Pfam" id="PF07499">
    <property type="entry name" value="RuvA_C"/>
    <property type="match status" value="1"/>
</dbReference>
<dbReference type="STRING" id="720554.Clocl_1225"/>
<keyword evidence="1 6" id="KW-0963">Cytoplasm</keyword>
<evidence type="ECO:0000259" key="7">
    <source>
        <dbReference type="SMART" id="SM00278"/>
    </source>
</evidence>
<keyword evidence="5 6" id="KW-0234">DNA repair</keyword>
<dbReference type="NCBIfam" id="TIGR00084">
    <property type="entry name" value="ruvA"/>
    <property type="match status" value="1"/>
</dbReference>
<dbReference type="Pfam" id="PF01330">
    <property type="entry name" value="RuvA_N"/>
    <property type="match status" value="1"/>
</dbReference>
<comment type="caution">
    <text evidence="6">Lacks conserved residue(s) required for the propagation of feature annotation.</text>
</comment>
<evidence type="ECO:0000313" key="8">
    <source>
        <dbReference type="EMBL" id="AEV67886.1"/>
    </source>
</evidence>
<comment type="domain">
    <text evidence="6">Has three domains with a flexible linker between the domains II and III and assumes an 'L' shape. Domain III is highly mobile and contacts RuvB.</text>
</comment>
<keyword evidence="3 6" id="KW-0238">DNA-binding</keyword>
<dbReference type="InterPro" id="IPR003583">
    <property type="entry name" value="Hlx-hairpin-Hlx_DNA-bd_motif"/>
</dbReference>
<keyword evidence="8" id="KW-0347">Helicase</keyword>
<dbReference type="Pfam" id="PF14520">
    <property type="entry name" value="HHH_5"/>
    <property type="match status" value="1"/>
</dbReference>
<reference evidence="9" key="1">
    <citation type="submission" date="2011-12" db="EMBL/GenBank/DDBJ databases">
        <title>Complete sequence of Clostridium clariflavum DSM 19732.</title>
        <authorList>
            <consortium name="US DOE Joint Genome Institute"/>
            <person name="Lucas S."/>
            <person name="Han J."/>
            <person name="Lapidus A."/>
            <person name="Cheng J.-F."/>
            <person name="Goodwin L."/>
            <person name="Pitluck S."/>
            <person name="Peters L."/>
            <person name="Teshima H."/>
            <person name="Detter J.C."/>
            <person name="Han C."/>
            <person name="Tapia R."/>
            <person name="Land M."/>
            <person name="Hauser L."/>
            <person name="Kyrpides N."/>
            <person name="Ivanova N."/>
            <person name="Pagani I."/>
            <person name="Kitzmiller T."/>
            <person name="Lynd L."/>
            <person name="Izquierdo J."/>
            <person name="Woyke T."/>
        </authorList>
    </citation>
    <scope>NUCLEOTIDE SEQUENCE [LARGE SCALE GENOMIC DNA]</scope>
    <source>
        <strain evidence="9">DSM 19732 / NBRC 101661 / EBR45</strain>
    </source>
</reference>
<dbReference type="GO" id="GO:0005524">
    <property type="term" value="F:ATP binding"/>
    <property type="evidence" value="ECO:0007669"/>
    <property type="project" value="InterPro"/>
</dbReference>
<dbReference type="HAMAP" id="MF_00031">
    <property type="entry name" value="DNA_HJ_migration_RuvA"/>
    <property type="match status" value="1"/>
</dbReference>
<comment type="subcellular location">
    <subcellularLocation>
        <location evidence="6">Cytoplasm</location>
    </subcellularLocation>
</comment>
<comment type="similarity">
    <text evidence="6">Belongs to the RuvA family.</text>
</comment>
<keyword evidence="8" id="KW-0067">ATP-binding</keyword>
<dbReference type="SUPFAM" id="SSF47781">
    <property type="entry name" value="RuvA domain 2-like"/>
    <property type="match status" value="1"/>
</dbReference>
<dbReference type="GO" id="GO:0048476">
    <property type="term" value="C:Holliday junction resolvase complex"/>
    <property type="evidence" value="ECO:0007669"/>
    <property type="project" value="UniProtKB-UniRule"/>
</dbReference>
<dbReference type="GO" id="GO:0006310">
    <property type="term" value="P:DNA recombination"/>
    <property type="evidence" value="ECO:0007669"/>
    <property type="project" value="UniProtKB-UniRule"/>
</dbReference>
<reference evidence="8 9" key="2">
    <citation type="journal article" date="2012" name="Stand. Genomic Sci.">
        <title>Complete Genome Sequence of Clostridium clariflavum DSM 19732.</title>
        <authorList>
            <person name="Izquierdo J.A."/>
            <person name="Goodwin L."/>
            <person name="Davenport K.W."/>
            <person name="Teshima H."/>
            <person name="Bruce D."/>
            <person name="Detter C."/>
            <person name="Tapia R."/>
            <person name="Han S."/>
            <person name="Land M."/>
            <person name="Hauser L."/>
            <person name="Jeffries C.D."/>
            <person name="Han J."/>
            <person name="Pitluck S."/>
            <person name="Nolan M."/>
            <person name="Chen A."/>
            <person name="Huntemann M."/>
            <person name="Mavromatis K."/>
            <person name="Mikhailova N."/>
            <person name="Liolios K."/>
            <person name="Woyke T."/>
            <person name="Lynd L.R."/>
        </authorList>
    </citation>
    <scope>NUCLEOTIDE SEQUENCE [LARGE SCALE GENOMIC DNA]</scope>
    <source>
        <strain evidence="9">DSM 19732 / NBRC 101661 / EBR45</strain>
    </source>
</reference>
<protein>
    <recommendedName>
        <fullName evidence="6">Holliday junction branch migration complex subunit RuvA</fullName>
    </recommendedName>
</protein>
<dbReference type="InterPro" id="IPR000085">
    <property type="entry name" value="RuvA"/>
</dbReference>
<dbReference type="InterPro" id="IPR013849">
    <property type="entry name" value="DNA_helicase_Holl-junc_RuvA_I"/>
</dbReference>
<dbReference type="SMART" id="SM00278">
    <property type="entry name" value="HhH1"/>
    <property type="match status" value="2"/>
</dbReference>
<name>G8LYY4_ACECE</name>
<dbReference type="CDD" id="cd14332">
    <property type="entry name" value="UBA_RuvA_C"/>
    <property type="match status" value="1"/>
</dbReference>
<dbReference type="GO" id="GO:0009378">
    <property type="term" value="F:four-way junction helicase activity"/>
    <property type="evidence" value="ECO:0007669"/>
    <property type="project" value="InterPro"/>
</dbReference>
<dbReference type="GO" id="GO:0005737">
    <property type="term" value="C:cytoplasm"/>
    <property type="evidence" value="ECO:0007669"/>
    <property type="project" value="UniProtKB-SubCell"/>
</dbReference>
<dbReference type="SUPFAM" id="SSF50249">
    <property type="entry name" value="Nucleic acid-binding proteins"/>
    <property type="match status" value="1"/>
</dbReference>
<gene>
    <name evidence="6" type="primary">ruvA</name>
    <name evidence="8" type="ordered locus">Clocl_1225</name>
</gene>